<dbReference type="PROSITE" id="PS01029">
    <property type="entry name" value="DEHYDROQUINASE_II"/>
    <property type="match status" value="1"/>
</dbReference>
<name>A0A9D0Z1T6_9FIRM</name>
<comment type="caution">
    <text evidence="12">The sequence shown here is derived from an EMBL/GenBank/DDBJ whole genome shotgun (WGS) entry which is preliminary data.</text>
</comment>
<feature type="binding site" evidence="8 10">
    <location>
        <position position="86"/>
    </location>
    <ligand>
        <name>substrate</name>
    </ligand>
</feature>
<feature type="binding site" evidence="8 10">
    <location>
        <position position="79"/>
    </location>
    <ligand>
        <name>substrate</name>
    </ligand>
</feature>
<dbReference type="GO" id="GO:0019631">
    <property type="term" value="P:quinate catabolic process"/>
    <property type="evidence" value="ECO:0007669"/>
    <property type="project" value="TreeGrafter"/>
</dbReference>
<evidence type="ECO:0000256" key="6">
    <source>
        <dbReference type="ARBA" id="ARBA00023141"/>
    </source>
</evidence>
<dbReference type="PIRSF" id="PIRSF001399">
    <property type="entry name" value="DHquinase_II"/>
    <property type="match status" value="1"/>
</dbReference>
<protein>
    <recommendedName>
        <fullName evidence="5 8">3-dehydroquinate dehydratase</fullName>
        <shortName evidence="8">3-dehydroquinase</shortName>
        <ecNumber evidence="5 8">4.2.1.10</ecNumber>
    </recommendedName>
    <alternativeName>
        <fullName evidence="8">Type II DHQase</fullName>
    </alternativeName>
</protein>
<accession>A0A9D0Z1T6</accession>
<dbReference type="PANTHER" id="PTHR21272">
    <property type="entry name" value="CATABOLIC 3-DEHYDROQUINASE"/>
    <property type="match status" value="1"/>
</dbReference>
<feature type="binding site" evidence="8 10">
    <location>
        <position position="110"/>
    </location>
    <ligand>
        <name>substrate</name>
    </ligand>
</feature>
<dbReference type="GO" id="GO:0009073">
    <property type="term" value="P:aromatic amino acid family biosynthetic process"/>
    <property type="evidence" value="ECO:0007669"/>
    <property type="project" value="UniProtKB-KW"/>
</dbReference>
<dbReference type="GO" id="GO:0009423">
    <property type="term" value="P:chorismate biosynthetic process"/>
    <property type="evidence" value="ECO:0007669"/>
    <property type="project" value="UniProtKB-UniRule"/>
</dbReference>
<dbReference type="EMBL" id="DVFK01000058">
    <property type="protein sequence ID" value="HIQ67652.1"/>
    <property type="molecule type" value="Genomic_DNA"/>
</dbReference>
<dbReference type="Gene3D" id="3.40.50.9100">
    <property type="entry name" value="Dehydroquinase, class II"/>
    <property type="match status" value="1"/>
</dbReference>
<comment type="pathway">
    <text evidence="2 8">Metabolic intermediate biosynthesis; chorismate biosynthesis; chorismate from D-erythrose 4-phosphate and phosphoenolpyruvate: step 3/7.</text>
</comment>
<evidence type="ECO:0000256" key="1">
    <source>
        <dbReference type="ARBA" id="ARBA00001864"/>
    </source>
</evidence>
<evidence type="ECO:0000256" key="2">
    <source>
        <dbReference type="ARBA" id="ARBA00004902"/>
    </source>
</evidence>
<evidence type="ECO:0000256" key="3">
    <source>
        <dbReference type="ARBA" id="ARBA00011037"/>
    </source>
</evidence>
<dbReference type="InterPro" id="IPR001874">
    <property type="entry name" value="DHquinase_II"/>
</dbReference>
<dbReference type="NCBIfam" id="TIGR01088">
    <property type="entry name" value="aroQ"/>
    <property type="match status" value="1"/>
</dbReference>
<proteinExistence type="inferred from homology"/>
<evidence type="ECO:0000256" key="7">
    <source>
        <dbReference type="ARBA" id="ARBA00023239"/>
    </source>
</evidence>
<evidence type="ECO:0000256" key="11">
    <source>
        <dbReference type="PIRSR" id="PIRSR001399-3"/>
    </source>
</evidence>
<dbReference type="CDD" id="cd00466">
    <property type="entry name" value="DHQase_II"/>
    <property type="match status" value="1"/>
</dbReference>
<dbReference type="Pfam" id="PF01220">
    <property type="entry name" value="DHquinase_II"/>
    <property type="match status" value="1"/>
</dbReference>
<comment type="catalytic activity">
    <reaction evidence="1 8">
        <text>3-dehydroquinate = 3-dehydroshikimate + H2O</text>
        <dbReference type="Rhea" id="RHEA:21096"/>
        <dbReference type="ChEBI" id="CHEBI:15377"/>
        <dbReference type="ChEBI" id="CHEBI:16630"/>
        <dbReference type="ChEBI" id="CHEBI:32364"/>
        <dbReference type="EC" id="4.2.1.10"/>
    </reaction>
</comment>
<dbReference type="PANTHER" id="PTHR21272:SF3">
    <property type="entry name" value="CATABOLIC 3-DEHYDROQUINASE"/>
    <property type="match status" value="1"/>
</dbReference>
<dbReference type="Proteomes" id="UP000886796">
    <property type="component" value="Unassembled WGS sequence"/>
</dbReference>
<evidence type="ECO:0000256" key="4">
    <source>
        <dbReference type="ARBA" id="ARBA00011193"/>
    </source>
</evidence>
<organism evidence="12 13">
    <name type="scientific">Candidatus Faecousia excrementigallinarum</name>
    <dbReference type="NCBI Taxonomy" id="2840806"/>
    <lineage>
        <taxon>Bacteria</taxon>
        <taxon>Bacillati</taxon>
        <taxon>Bacillota</taxon>
        <taxon>Clostridia</taxon>
        <taxon>Eubacteriales</taxon>
        <taxon>Oscillospiraceae</taxon>
        <taxon>Faecousia</taxon>
    </lineage>
</organism>
<evidence type="ECO:0000256" key="5">
    <source>
        <dbReference type="ARBA" id="ARBA00012060"/>
    </source>
</evidence>
<reference evidence="12" key="2">
    <citation type="journal article" date="2021" name="PeerJ">
        <title>Extensive microbial diversity within the chicken gut microbiome revealed by metagenomics and culture.</title>
        <authorList>
            <person name="Gilroy R."/>
            <person name="Ravi A."/>
            <person name="Getino M."/>
            <person name="Pursley I."/>
            <person name="Horton D.L."/>
            <person name="Alikhan N.F."/>
            <person name="Baker D."/>
            <person name="Gharbi K."/>
            <person name="Hall N."/>
            <person name="Watson M."/>
            <person name="Adriaenssens E.M."/>
            <person name="Foster-Nyarko E."/>
            <person name="Jarju S."/>
            <person name="Secka A."/>
            <person name="Antonio M."/>
            <person name="Oren A."/>
            <person name="Chaudhuri R.R."/>
            <person name="La Ragione R."/>
            <person name="Hildebrand F."/>
            <person name="Pallen M.J."/>
        </authorList>
    </citation>
    <scope>NUCLEOTIDE SEQUENCE</scope>
    <source>
        <strain evidence="12">13361</strain>
    </source>
</reference>
<keyword evidence="7 8" id="KW-0456">Lyase</keyword>
<reference evidence="12" key="1">
    <citation type="submission" date="2020-10" db="EMBL/GenBank/DDBJ databases">
        <authorList>
            <person name="Gilroy R."/>
        </authorList>
    </citation>
    <scope>NUCLEOTIDE SEQUENCE</scope>
    <source>
        <strain evidence="12">13361</strain>
    </source>
</reference>
<dbReference type="GO" id="GO:0008652">
    <property type="term" value="P:amino acid biosynthetic process"/>
    <property type="evidence" value="ECO:0007669"/>
    <property type="project" value="UniProtKB-KW"/>
</dbReference>
<dbReference type="NCBIfam" id="NF003806">
    <property type="entry name" value="PRK05395.1-3"/>
    <property type="match status" value="1"/>
</dbReference>
<dbReference type="AlphaFoldDB" id="A0A9D0Z1T6"/>
<comment type="similarity">
    <text evidence="3 8">Belongs to the type-II 3-dehydroquinase family.</text>
</comment>
<feature type="active site" description="Proton donor" evidence="8 9">
    <location>
        <position position="99"/>
    </location>
</feature>
<sequence>MKILVLNGPNINMLGIREPDIYGKQSFRELLAILVETGKALGVTVEQFQSNHEGALVDKIQAAYGCFDGIVINPAAYTHTSVAILDALKAVAIPAVEVHISQVDAREPFRQVSYAGMACVKTIQGQGLDGYRQAIAYLRENYG</sequence>
<feature type="active site" description="Proton acceptor" evidence="8 9">
    <location>
        <position position="22"/>
    </location>
</feature>
<dbReference type="InterPro" id="IPR036441">
    <property type="entry name" value="DHquinase_II_sf"/>
</dbReference>
<comment type="subunit">
    <text evidence="4 8">Homododecamer.</text>
</comment>
<evidence type="ECO:0000256" key="10">
    <source>
        <dbReference type="PIRSR" id="PIRSR001399-2"/>
    </source>
</evidence>
<keyword evidence="8" id="KW-0028">Amino-acid biosynthesis</keyword>
<feature type="site" description="Transition state stabilizer" evidence="8 11">
    <location>
        <position position="17"/>
    </location>
</feature>
<keyword evidence="6 8" id="KW-0057">Aromatic amino acid biosynthesis</keyword>
<gene>
    <name evidence="8 12" type="primary">aroQ</name>
    <name evidence="12" type="ORF">IAB74_03975</name>
</gene>
<evidence type="ECO:0000256" key="9">
    <source>
        <dbReference type="PIRSR" id="PIRSR001399-1"/>
    </source>
</evidence>
<dbReference type="InterPro" id="IPR018509">
    <property type="entry name" value="DHquinase_II_CS"/>
</dbReference>
<evidence type="ECO:0000256" key="8">
    <source>
        <dbReference type="HAMAP-Rule" id="MF_00169"/>
    </source>
</evidence>
<dbReference type="SUPFAM" id="SSF52304">
    <property type="entry name" value="Type II 3-dehydroquinate dehydratase"/>
    <property type="match status" value="1"/>
</dbReference>
<dbReference type="NCBIfam" id="NF003805">
    <property type="entry name" value="PRK05395.1-2"/>
    <property type="match status" value="1"/>
</dbReference>
<dbReference type="NCBIfam" id="NF003807">
    <property type="entry name" value="PRK05395.1-4"/>
    <property type="match status" value="1"/>
</dbReference>
<feature type="binding site" evidence="8 10">
    <location>
        <position position="73"/>
    </location>
    <ligand>
        <name>substrate</name>
    </ligand>
</feature>
<evidence type="ECO:0000313" key="13">
    <source>
        <dbReference type="Proteomes" id="UP000886796"/>
    </source>
</evidence>
<feature type="binding site" evidence="8 10">
    <location>
        <begin position="100"/>
        <end position="101"/>
    </location>
    <ligand>
        <name>substrate</name>
    </ligand>
</feature>
<dbReference type="HAMAP" id="MF_00169">
    <property type="entry name" value="AroQ"/>
    <property type="match status" value="1"/>
</dbReference>
<dbReference type="GO" id="GO:0003855">
    <property type="term" value="F:3-dehydroquinate dehydratase activity"/>
    <property type="evidence" value="ECO:0007669"/>
    <property type="project" value="UniProtKB-UniRule"/>
</dbReference>
<dbReference type="EC" id="4.2.1.10" evidence="5 8"/>
<comment type="function">
    <text evidence="8">Catalyzes a trans-dehydration via an enolate intermediate.</text>
</comment>
<evidence type="ECO:0000313" key="12">
    <source>
        <dbReference type="EMBL" id="HIQ67652.1"/>
    </source>
</evidence>